<protein>
    <submittedName>
        <fullName evidence="2">RNI-like protein</fullName>
    </submittedName>
</protein>
<evidence type="ECO:0000313" key="2">
    <source>
        <dbReference type="EMBL" id="TFK26796.1"/>
    </source>
</evidence>
<feature type="region of interest" description="Disordered" evidence="1">
    <location>
        <begin position="151"/>
        <end position="186"/>
    </location>
</feature>
<feature type="region of interest" description="Disordered" evidence="1">
    <location>
        <begin position="31"/>
        <end position="80"/>
    </location>
</feature>
<dbReference type="SMART" id="SM00367">
    <property type="entry name" value="LRR_CC"/>
    <property type="match status" value="8"/>
</dbReference>
<dbReference type="PANTHER" id="PTHR13318:SF95">
    <property type="entry name" value="F-BOX PROTEIN YLR352W"/>
    <property type="match status" value="1"/>
</dbReference>
<dbReference type="GO" id="GO:0031146">
    <property type="term" value="P:SCF-dependent proteasomal ubiquitin-dependent protein catabolic process"/>
    <property type="evidence" value="ECO:0007669"/>
    <property type="project" value="TreeGrafter"/>
</dbReference>
<dbReference type="OrthoDB" id="550575at2759"/>
<feature type="compositionally biased region" description="Low complexity" evidence="1">
    <location>
        <begin position="234"/>
        <end position="245"/>
    </location>
</feature>
<dbReference type="InterPro" id="IPR036047">
    <property type="entry name" value="F-box-like_dom_sf"/>
</dbReference>
<dbReference type="Proteomes" id="UP000307440">
    <property type="component" value="Unassembled WGS sequence"/>
</dbReference>
<evidence type="ECO:0000256" key="1">
    <source>
        <dbReference type="SAM" id="MobiDB-lite"/>
    </source>
</evidence>
<dbReference type="InterPro" id="IPR032675">
    <property type="entry name" value="LRR_dom_sf"/>
</dbReference>
<dbReference type="GO" id="GO:0019005">
    <property type="term" value="C:SCF ubiquitin ligase complex"/>
    <property type="evidence" value="ECO:0007669"/>
    <property type="project" value="TreeGrafter"/>
</dbReference>
<reference evidence="2 3" key="1">
    <citation type="journal article" date="2019" name="Nat. Ecol. Evol.">
        <title>Megaphylogeny resolves global patterns of mushroom evolution.</title>
        <authorList>
            <person name="Varga T."/>
            <person name="Krizsan K."/>
            <person name="Foldi C."/>
            <person name="Dima B."/>
            <person name="Sanchez-Garcia M."/>
            <person name="Sanchez-Ramirez S."/>
            <person name="Szollosi G.J."/>
            <person name="Szarkandi J.G."/>
            <person name="Papp V."/>
            <person name="Albert L."/>
            <person name="Andreopoulos W."/>
            <person name="Angelini C."/>
            <person name="Antonin V."/>
            <person name="Barry K.W."/>
            <person name="Bougher N.L."/>
            <person name="Buchanan P."/>
            <person name="Buyck B."/>
            <person name="Bense V."/>
            <person name="Catcheside P."/>
            <person name="Chovatia M."/>
            <person name="Cooper J."/>
            <person name="Damon W."/>
            <person name="Desjardin D."/>
            <person name="Finy P."/>
            <person name="Geml J."/>
            <person name="Haridas S."/>
            <person name="Hughes K."/>
            <person name="Justo A."/>
            <person name="Karasinski D."/>
            <person name="Kautmanova I."/>
            <person name="Kiss B."/>
            <person name="Kocsube S."/>
            <person name="Kotiranta H."/>
            <person name="LaButti K.M."/>
            <person name="Lechner B.E."/>
            <person name="Liimatainen K."/>
            <person name="Lipzen A."/>
            <person name="Lukacs Z."/>
            <person name="Mihaltcheva S."/>
            <person name="Morgado L.N."/>
            <person name="Niskanen T."/>
            <person name="Noordeloos M.E."/>
            <person name="Ohm R.A."/>
            <person name="Ortiz-Santana B."/>
            <person name="Ovrebo C."/>
            <person name="Racz N."/>
            <person name="Riley R."/>
            <person name="Savchenko A."/>
            <person name="Shiryaev A."/>
            <person name="Soop K."/>
            <person name="Spirin V."/>
            <person name="Szebenyi C."/>
            <person name="Tomsovsky M."/>
            <person name="Tulloss R.E."/>
            <person name="Uehling J."/>
            <person name="Grigoriev I.V."/>
            <person name="Vagvolgyi C."/>
            <person name="Papp T."/>
            <person name="Martin F.M."/>
            <person name="Miettinen O."/>
            <person name="Hibbett D.S."/>
            <person name="Nagy L.G."/>
        </authorList>
    </citation>
    <scope>NUCLEOTIDE SEQUENCE [LARGE SCALE GENOMIC DNA]</scope>
    <source>
        <strain evidence="2 3">CBS 121175</strain>
    </source>
</reference>
<dbReference type="InterPro" id="IPR006553">
    <property type="entry name" value="Leu-rich_rpt_Cys-con_subtyp"/>
</dbReference>
<feature type="compositionally biased region" description="Basic residues" evidence="1">
    <location>
        <begin position="948"/>
        <end position="957"/>
    </location>
</feature>
<dbReference type="STRING" id="230819.A0A5C3L3Q5"/>
<dbReference type="SUPFAM" id="SSF52047">
    <property type="entry name" value="RNI-like"/>
    <property type="match status" value="1"/>
</dbReference>
<sequence>MSSQQYDIDNDDNLFVFDPYDVEAPKSYVSASMQPYGGANDDRNAASTPSHDAPFTSAEVDEQANSASKPLDKGKGVSMPMPIRPSTIVYDLFDVSPSSNPEILARASSSFAPSDFSSFGSPSSFVFSSPASSSSSYQLGFQTLAQLASASKSSRESTSPGSQTSEAVSGKGKSREMPPTLPPLTFCPTEIGEGQSAWLSFADAAPSPSFSSPTSPIFPPTPSSTVGSLNEAAGSSTVTSHSGTSVPYRCKSLSHLSADAEVVHKVKPLPIRAQSYLARKLAGSKRGTPTHSRPVSPASLNQGLIQPEFLQYDSASPSGRREWYVAPKGNESDSLVSRPPHPIPTFTLEGTITRPSSRSLLKHKGRSQSEPLPFSILDFVTATSTDIFEPLPLFIKTYFDDSIPREIHLHILRCFVQVFIDDHMRLVEMGRWSVNRASASRNQLVGKDRGTRELIKLSRVSKSWKSMVFDGQLWIDLDLHALPKLPHHVLLRISQQGGPFVQRLNLSGRNHMKPENLLDIASNLCLMAPHDSLSYTQLTFINLRGCVNLTTRSLHHLLIRSRKLQKLILKGLGAVTNTTCEILANYCTSLTSLNLSRCPNMDADGIRFMARAALDRQEHLSLKVLRLSGLKHVSDSTMQLLGRATPYLEVLDLSYARQLHNSALEAFVACDQKERTDEELGVETVVVNARDLGRDVEDSGRYRRRITRIRHLNLSSCLLLTDNACANLAYSLPWLEFLEMAGIGTDLKDAGLVRLLERTPLIRRLDLEDASDLSDAVLTAITPVRRQQQEGPGSPRTGSSVGEPEKQPGQCLQQLNLSYAVNLSDHAFRSLIRNCPNLVHLEADNTLIGASVLREFVNLSRERKVKDAKFVAVDCRGIGESVVKDLAQAGATRPRKGWRAYASRKLHYLDGRDGNEEDLKIGQDECDEMRVVVKTFYSWQTVDAVKAHREKRRKATSRRGLNASNGFDDDEHAGQSERGVGGGARWWTPGGRRSGSSSPQRLADLPNEGCRAM</sequence>
<proteinExistence type="predicted"/>
<feature type="region of interest" description="Disordered" evidence="1">
    <location>
        <begin position="210"/>
        <end position="245"/>
    </location>
</feature>
<evidence type="ECO:0000313" key="3">
    <source>
        <dbReference type="Proteomes" id="UP000307440"/>
    </source>
</evidence>
<dbReference type="AlphaFoldDB" id="A0A5C3L3Q5"/>
<name>A0A5C3L3Q5_COPMA</name>
<feature type="region of interest" description="Disordered" evidence="1">
    <location>
        <begin position="948"/>
        <end position="1013"/>
    </location>
</feature>
<dbReference type="EMBL" id="ML210171">
    <property type="protein sequence ID" value="TFK26796.1"/>
    <property type="molecule type" value="Genomic_DNA"/>
</dbReference>
<feature type="compositionally biased region" description="Polar residues" evidence="1">
    <location>
        <begin position="785"/>
        <end position="800"/>
    </location>
</feature>
<dbReference type="SUPFAM" id="SSF81383">
    <property type="entry name" value="F-box domain"/>
    <property type="match status" value="1"/>
</dbReference>
<dbReference type="PANTHER" id="PTHR13318">
    <property type="entry name" value="PARTNER OF PAIRED, ISOFORM B-RELATED"/>
    <property type="match status" value="1"/>
</dbReference>
<gene>
    <name evidence="2" type="ORF">FA15DRAFT_754789</name>
</gene>
<keyword evidence="3" id="KW-1185">Reference proteome</keyword>
<organism evidence="2 3">
    <name type="scientific">Coprinopsis marcescibilis</name>
    <name type="common">Agaric fungus</name>
    <name type="synonym">Psathyrella marcescibilis</name>
    <dbReference type="NCBI Taxonomy" id="230819"/>
    <lineage>
        <taxon>Eukaryota</taxon>
        <taxon>Fungi</taxon>
        <taxon>Dikarya</taxon>
        <taxon>Basidiomycota</taxon>
        <taxon>Agaricomycotina</taxon>
        <taxon>Agaricomycetes</taxon>
        <taxon>Agaricomycetidae</taxon>
        <taxon>Agaricales</taxon>
        <taxon>Agaricineae</taxon>
        <taxon>Psathyrellaceae</taxon>
        <taxon>Coprinopsis</taxon>
    </lineage>
</organism>
<accession>A0A5C3L3Q5</accession>
<feature type="region of interest" description="Disordered" evidence="1">
    <location>
        <begin position="784"/>
        <end position="808"/>
    </location>
</feature>
<dbReference type="Gene3D" id="3.80.10.10">
    <property type="entry name" value="Ribonuclease Inhibitor"/>
    <property type="match status" value="3"/>
</dbReference>